<dbReference type="OrthoDB" id="5348860at2"/>
<feature type="signal peptide" evidence="1">
    <location>
        <begin position="1"/>
        <end position="19"/>
    </location>
</feature>
<dbReference type="EMBL" id="MKKK01000007">
    <property type="protein sequence ID" value="OEY97556.1"/>
    <property type="molecule type" value="Genomic_DNA"/>
</dbReference>
<sequence length="149" mass="16551">MKKMMLFAASFGSMLILGACTTTQSISGQNNLQILQNKNWILAQIGSQPIRYNAEKTPATLQFSADHQRLSGFDGCNRIMGAYQADQKNLNIGQVASTRMACLDNHQIDIAYQQALTQVKQYQVNHQELNLLDAQGNVVLKLVSPIQPR</sequence>
<evidence type="ECO:0000313" key="4">
    <source>
        <dbReference type="Proteomes" id="UP000185895"/>
    </source>
</evidence>
<organism evidence="3 4">
    <name type="scientific">Acinetobacter qingfengensis</name>
    <dbReference type="NCBI Taxonomy" id="1262585"/>
    <lineage>
        <taxon>Bacteria</taxon>
        <taxon>Pseudomonadati</taxon>
        <taxon>Pseudomonadota</taxon>
        <taxon>Gammaproteobacteria</taxon>
        <taxon>Moraxellales</taxon>
        <taxon>Moraxellaceae</taxon>
        <taxon>Acinetobacter</taxon>
    </lineage>
</organism>
<evidence type="ECO:0000313" key="3">
    <source>
        <dbReference type="EMBL" id="OEY97556.1"/>
    </source>
</evidence>
<dbReference type="STRING" id="1262585.BJI46_09385"/>
<protein>
    <recommendedName>
        <fullName evidence="2">DUF306 domain-containing protein</fullName>
    </recommendedName>
</protein>
<reference evidence="3 4" key="1">
    <citation type="submission" date="2016-09" db="EMBL/GenBank/DDBJ databases">
        <authorList>
            <person name="Capua I."/>
            <person name="De Benedictis P."/>
            <person name="Joannis T."/>
            <person name="Lombin L.H."/>
            <person name="Cattoli G."/>
        </authorList>
    </citation>
    <scope>NUCLEOTIDE SEQUENCE [LARGE SCALE GENOMIC DNA]</scope>
    <source>
        <strain evidence="3 4">ANC 4671</strain>
    </source>
</reference>
<comment type="caution">
    <text evidence="3">The sequence shown here is derived from an EMBL/GenBank/DDBJ whole genome shotgun (WGS) entry which is preliminary data.</text>
</comment>
<evidence type="ECO:0000259" key="2">
    <source>
        <dbReference type="Pfam" id="PF03724"/>
    </source>
</evidence>
<dbReference type="Pfam" id="PF03724">
    <property type="entry name" value="META"/>
    <property type="match status" value="1"/>
</dbReference>
<dbReference type="AlphaFoldDB" id="A0A1E7RE41"/>
<dbReference type="PANTHER" id="PTHR35535">
    <property type="entry name" value="HEAT SHOCK PROTEIN HSLJ"/>
    <property type="match status" value="1"/>
</dbReference>
<dbReference type="Gene3D" id="2.40.128.270">
    <property type="match status" value="1"/>
</dbReference>
<dbReference type="Proteomes" id="UP000185895">
    <property type="component" value="Unassembled WGS sequence"/>
</dbReference>
<dbReference type="RefSeq" id="WP_070069020.1">
    <property type="nucleotide sequence ID" value="NZ_MKKK01000007.1"/>
</dbReference>
<keyword evidence="4" id="KW-1185">Reference proteome</keyword>
<dbReference type="PROSITE" id="PS51257">
    <property type="entry name" value="PROKAR_LIPOPROTEIN"/>
    <property type="match status" value="1"/>
</dbReference>
<feature type="domain" description="DUF306" evidence="2">
    <location>
        <begin position="35"/>
        <end position="142"/>
    </location>
</feature>
<dbReference type="InterPro" id="IPR053147">
    <property type="entry name" value="Hsp_HslJ-like"/>
</dbReference>
<accession>A0A1E7RE41</accession>
<proteinExistence type="predicted"/>
<dbReference type="PANTHER" id="PTHR35535:SF1">
    <property type="entry name" value="HEAT SHOCK PROTEIN HSLJ"/>
    <property type="match status" value="1"/>
</dbReference>
<gene>
    <name evidence="3" type="ORF">BJI46_09385</name>
</gene>
<name>A0A1E7RE41_9GAMM</name>
<evidence type="ECO:0000256" key="1">
    <source>
        <dbReference type="SAM" id="SignalP"/>
    </source>
</evidence>
<dbReference type="InterPro" id="IPR038670">
    <property type="entry name" value="HslJ-like_sf"/>
</dbReference>
<dbReference type="InterPro" id="IPR005184">
    <property type="entry name" value="DUF306_Meta_HslJ"/>
</dbReference>
<feature type="chain" id="PRO_5043144666" description="DUF306 domain-containing protein" evidence="1">
    <location>
        <begin position="20"/>
        <end position="149"/>
    </location>
</feature>
<keyword evidence="1" id="KW-0732">Signal</keyword>